<dbReference type="GO" id="GO:0004750">
    <property type="term" value="F:D-ribulose-phosphate 3-epimerase activity"/>
    <property type="evidence" value="ECO:0007669"/>
    <property type="project" value="InterPro"/>
</dbReference>
<dbReference type="FunFam" id="3.20.20.70:FF:000171">
    <property type="entry name" value="Ribulose-phosphate 3-epimerase"/>
    <property type="match status" value="1"/>
</dbReference>
<dbReference type="PROSITE" id="PS01085">
    <property type="entry name" value="RIBUL_P_3_EPIMER_1"/>
    <property type="match status" value="1"/>
</dbReference>
<dbReference type="FunFam" id="2.30.130.30:FF:000006">
    <property type="entry name" value="Putative_zinc_finger_motif_-_C2HC5-type /ASCH_domain_containing_protein_-_putative"/>
    <property type="match status" value="1"/>
</dbReference>
<dbReference type="OrthoDB" id="338816at2759"/>
<feature type="domain" description="TRIP4/RQT4 C2HC5-type zinc finger" evidence="4">
    <location>
        <begin position="3"/>
        <end position="46"/>
    </location>
</feature>
<dbReference type="PROSITE" id="PS01086">
    <property type="entry name" value="RIBUL_P_3_EPIMER_2"/>
    <property type="match status" value="1"/>
</dbReference>
<dbReference type="InterPro" id="IPR000056">
    <property type="entry name" value="Ribul_P_3_epim-like"/>
</dbReference>
<keyword evidence="6" id="KW-1185">Reference proteome</keyword>
<dbReference type="GO" id="GO:0008270">
    <property type="term" value="F:zinc ion binding"/>
    <property type="evidence" value="ECO:0007669"/>
    <property type="project" value="InterPro"/>
</dbReference>
<accession>A0A8S1USB6</accession>
<feature type="domain" description="ASCH" evidence="3">
    <location>
        <begin position="271"/>
        <end position="372"/>
    </location>
</feature>
<evidence type="ECO:0000256" key="2">
    <source>
        <dbReference type="SAM" id="MobiDB-lite"/>
    </source>
</evidence>
<sequence length="871" mass="100318">MSRKQCLCEAQIHKLINNCISCGRIVCSVEGEGPCLFCGNQIMKKGELLIDDSQFPDMESKTAYSKALMHKDKLLDFHRRDVHQSNIIDDQADYYQIVDDVWQNEDIRSQAVIKLIQQADAEQTNTVKQVLDLQTMQFRLEKETNAKQADEFRDEAKQLLKEAELADKKKNQNNSKTSHLADNQEYQKLYNEIITNLNNETKKESKKQNNKNNKNNQNTQQFKPTSCRVQFTDEYFQDFQKELLKVVNQEQQQEDIFDESFFKVEDGIGCLSMHQPWAQLVVEGFKRIEGRMWGTNYKGPLWIHAGAKQPETELISAIEHQYSQLYNNLDNIPQFPARYPTGVLIGVVDMVGYVRAAEYNKMVPKEKQEEGDTEFKFVFRNPRKLLIPIQMRGSNNIFKLDDDILKIAIKQLEKVPVKWGPYLIDPKDVAKEAIGEKQVDDTMSKIQEQFVINNINEIQEKSINEQQQKVENSIVTDQPQQQEKRYQQVQSIDSQFEKQLEWGILIKNVLKRDQLVRMANFLSTKIKKQNNQKGALKLSFMAKNQLPCHDIITNTISNITGNENQYDNCTIHFLKLADKKICIQNATALILIGQSMEFMNNNQQILLQQGKVFLVEEGYTLNGQFSSDQQEENLRLCIQNLVDIIIIMIKIAPSILTCDFSIFYEECDKLLKMGVDWLHLDVMDGHFVPNLTFGPPIIKCLTNRLQNRTFIDLHCMIQEPRKWIKDLSNAGGHQMTVHYESDIGNIEELSQMIKNAGMRPALALKPKTLIDHTLIEIFDKQLFDMILIMTVEPGFGGQKFMADMLPKVTQLRQRYPKIDIQVDGGVNCDNVISCYEAGANVIVSGSGIVNAKDPQQSINYMKECGCQHFKC</sequence>
<dbReference type="InterPro" id="IPR026019">
    <property type="entry name" value="Ribul_P_3_epim"/>
</dbReference>
<dbReference type="InterPro" id="IPR007374">
    <property type="entry name" value="ASCH_domain"/>
</dbReference>
<dbReference type="GO" id="GO:0072344">
    <property type="term" value="P:rescue of stalled ribosome"/>
    <property type="evidence" value="ECO:0007669"/>
    <property type="project" value="InterPro"/>
</dbReference>
<dbReference type="GO" id="GO:0180022">
    <property type="term" value="C:RQC-trigger complex"/>
    <property type="evidence" value="ECO:0007669"/>
    <property type="project" value="InterPro"/>
</dbReference>
<feature type="compositionally biased region" description="Low complexity" evidence="2">
    <location>
        <begin position="210"/>
        <end position="221"/>
    </location>
</feature>
<dbReference type="Proteomes" id="UP000689195">
    <property type="component" value="Unassembled WGS sequence"/>
</dbReference>
<dbReference type="CDD" id="cd06554">
    <property type="entry name" value="ASCH_ASC-1_like"/>
    <property type="match status" value="1"/>
</dbReference>
<dbReference type="GO" id="GO:0005975">
    <property type="term" value="P:carbohydrate metabolic process"/>
    <property type="evidence" value="ECO:0007669"/>
    <property type="project" value="InterPro"/>
</dbReference>
<dbReference type="GO" id="GO:0006098">
    <property type="term" value="P:pentose-phosphate shunt"/>
    <property type="evidence" value="ECO:0007669"/>
    <property type="project" value="InterPro"/>
</dbReference>
<evidence type="ECO:0000259" key="3">
    <source>
        <dbReference type="Pfam" id="PF04266"/>
    </source>
</evidence>
<dbReference type="InterPro" id="IPR039128">
    <property type="entry name" value="TRIP4-like"/>
</dbReference>
<dbReference type="InterPro" id="IPR009349">
    <property type="entry name" value="TRIP4/RQT4_C2HC5_Znf"/>
</dbReference>
<protein>
    <recommendedName>
        <fullName evidence="7">Ribulose-phosphate 3-epimerase</fullName>
    </recommendedName>
</protein>
<organism evidence="5 6">
    <name type="scientific">Paramecium pentaurelia</name>
    <dbReference type="NCBI Taxonomy" id="43138"/>
    <lineage>
        <taxon>Eukaryota</taxon>
        <taxon>Sar</taxon>
        <taxon>Alveolata</taxon>
        <taxon>Ciliophora</taxon>
        <taxon>Intramacronucleata</taxon>
        <taxon>Oligohymenophorea</taxon>
        <taxon>Peniculida</taxon>
        <taxon>Parameciidae</taxon>
        <taxon>Paramecium</taxon>
    </lineage>
</organism>
<dbReference type="EMBL" id="CAJJDO010000042">
    <property type="protein sequence ID" value="CAD8165336.1"/>
    <property type="molecule type" value="Genomic_DNA"/>
</dbReference>
<proteinExistence type="inferred from homology"/>
<evidence type="ECO:0000313" key="6">
    <source>
        <dbReference type="Proteomes" id="UP000689195"/>
    </source>
</evidence>
<dbReference type="Pfam" id="PF00834">
    <property type="entry name" value="Ribul_P_3_epim"/>
    <property type="match status" value="1"/>
</dbReference>
<comment type="caution">
    <text evidence="5">The sequence shown here is derived from an EMBL/GenBank/DDBJ whole genome shotgun (WGS) entry which is preliminary data.</text>
</comment>
<dbReference type="Pfam" id="PF06221">
    <property type="entry name" value="zf-C2HC5"/>
    <property type="match status" value="1"/>
</dbReference>
<evidence type="ECO:0000256" key="1">
    <source>
        <dbReference type="ARBA" id="ARBA00023235"/>
    </source>
</evidence>
<dbReference type="GO" id="GO:0045893">
    <property type="term" value="P:positive regulation of DNA-templated transcription"/>
    <property type="evidence" value="ECO:0007669"/>
    <property type="project" value="TreeGrafter"/>
</dbReference>
<keyword evidence="1" id="KW-0413">Isomerase</keyword>
<evidence type="ECO:0000259" key="4">
    <source>
        <dbReference type="Pfam" id="PF06221"/>
    </source>
</evidence>
<dbReference type="GO" id="GO:0005634">
    <property type="term" value="C:nucleus"/>
    <property type="evidence" value="ECO:0007669"/>
    <property type="project" value="InterPro"/>
</dbReference>
<dbReference type="NCBIfam" id="NF004076">
    <property type="entry name" value="PRK05581.1-4"/>
    <property type="match status" value="1"/>
</dbReference>
<feature type="region of interest" description="Disordered" evidence="2">
    <location>
        <begin position="201"/>
        <end position="224"/>
    </location>
</feature>
<name>A0A8S1USB6_9CILI</name>
<evidence type="ECO:0000313" key="5">
    <source>
        <dbReference type="EMBL" id="CAD8165336.1"/>
    </source>
</evidence>
<gene>
    <name evidence="5" type="ORF">PPENT_87.1.T0420162</name>
</gene>
<evidence type="ECO:0008006" key="7">
    <source>
        <dbReference type="Google" id="ProtNLM"/>
    </source>
</evidence>
<dbReference type="PANTHER" id="PTHR12963:SF4">
    <property type="entry name" value="ACTIVATING SIGNAL COINTEGRATOR 1"/>
    <property type="match status" value="1"/>
</dbReference>
<dbReference type="CDD" id="cd00429">
    <property type="entry name" value="RPE"/>
    <property type="match status" value="1"/>
</dbReference>
<dbReference type="Pfam" id="PF04266">
    <property type="entry name" value="ASCH"/>
    <property type="match status" value="1"/>
</dbReference>
<dbReference type="PANTHER" id="PTHR12963">
    <property type="entry name" value="THYROID RECEPTOR INTERACTING PROTEIN RELATED"/>
    <property type="match status" value="1"/>
</dbReference>
<dbReference type="AlphaFoldDB" id="A0A8S1USB6"/>
<reference evidence="5" key="1">
    <citation type="submission" date="2021-01" db="EMBL/GenBank/DDBJ databases">
        <authorList>
            <consortium name="Genoscope - CEA"/>
            <person name="William W."/>
        </authorList>
    </citation>
    <scope>NUCLEOTIDE SEQUENCE</scope>
</reference>
<dbReference type="HAMAP" id="MF_02227">
    <property type="entry name" value="RPE"/>
    <property type="match status" value="1"/>
</dbReference>